<accession>A0A4R2PFB3</accession>
<feature type="domain" description="Cytochrome c" evidence="15">
    <location>
        <begin position="207"/>
        <end position="324"/>
    </location>
</feature>
<organism evidence="16 17">
    <name type="scientific">Rhodothalassium salexigens DSM 2132</name>
    <dbReference type="NCBI Taxonomy" id="1188247"/>
    <lineage>
        <taxon>Bacteria</taxon>
        <taxon>Pseudomonadati</taxon>
        <taxon>Pseudomonadota</taxon>
        <taxon>Alphaproteobacteria</taxon>
        <taxon>Rhodothalassiales</taxon>
        <taxon>Rhodothalassiaceae</taxon>
        <taxon>Rhodothalassium</taxon>
    </lineage>
</organism>
<dbReference type="Proteomes" id="UP000295399">
    <property type="component" value="Unassembled WGS sequence"/>
</dbReference>
<protein>
    <submittedName>
        <fullName evidence="16">Cytochrome c peroxidase</fullName>
    </submittedName>
</protein>
<feature type="binding site" description="covalent" evidence="11">
    <location>
        <position position="75"/>
    </location>
    <ligand>
        <name>heme c</name>
        <dbReference type="ChEBI" id="CHEBI:61717"/>
        <label>1</label>
    </ligand>
</feature>
<gene>
    <name evidence="16" type="ORF">EV659_106152</name>
</gene>
<feature type="binding site" description="axial binding residue" evidence="12">
    <location>
        <position position="225"/>
    </location>
    <ligand>
        <name>heme c</name>
        <dbReference type="ChEBI" id="CHEBI:61717"/>
        <label>2</label>
    </ligand>
    <ligandPart>
        <name>Fe</name>
        <dbReference type="ChEBI" id="CHEBI:18248"/>
    </ligandPart>
</feature>
<evidence type="ECO:0000256" key="10">
    <source>
        <dbReference type="ARBA" id="ARBA00023004"/>
    </source>
</evidence>
<dbReference type="InterPro" id="IPR004852">
    <property type="entry name" value="Di-haem_cyt_c_peroxidsae"/>
</dbReference>
<reference evidence="16 17" key="1">
    <citation type="submission" date="2019-03" db="EMBL/GenBank/DDBJ databases">
        <title>Genomic Encyclopedia of Type Strains, Phase IV (KMG-IV): sequencing the most valuable type-strain genomes for metagenomic binning, comparative biology and taxonomic classification.</title>
        <authorList>
            <person name="Goeker M."/>
        </authorList>
    </citation>
    <scope>NUCLEOTIDE SEQUENCE [LARGE SCALE GENOMIC DNA]</scope>
    <source>
        <strain evidence="16 17">DSM 2132</strain>
    </source>
</reference>
<dbReference type="RefSeq" id="WP_132708655.1">
    <property type="nucleotide sequence ID" value="NZ_JACIGF010000006.1"/>
</dbReference>
<dbReference type="InterPro" id="IPR026259">
    <property type="entry name" value="MauG/Cytc_peroxidase"/>
</dbReference>
<evidence type="ECO:0000256" key="13">
    <source>
        <dbReference type="SAM" id="MobiDB-lite"/>
    </source>
</evidence>
<evidence type="ECO:0000256" key="4">
    <source>
        <dbReference type="ARBA" id="ARBA00022617"/>
    </source>
</evidence>
<dbReference type="PROSITE" id="PS51007">
    <property type="entry name" value="CYTC"/>
    <property type="match status" value="2"/>
</dbReference>
<dbReference type="PIRSF" id="PIRSF000294">
    <property type="entry name" value="Cytochrome-c_peroxidase"/>
    <property type="match status" value="1"/>
</dbReference>
<feature type="binding site" description="covalent" evidence="11">
    <location>
        <position position="224"/>
    </location>
    <ligand>
        <name>heme c</name>
        <dbReference type="ChEBI" id="CHEBI:61717"/>
        <label>2</label>
    </ligand>
</feature>
<feature type="binding site" description="axial binding residue" evidence="12">
    <location>
        <position position="299"/>
    </location>
    <ligand>
        <name>heme c</name>
        <dbReference type="ChEBI" id="CHEBI:61717"/>
        <label>2</label>
    </ligand>
    <ligandPart>
        <name>Fe</name>
        <dbReference type="ChEBI" id="CHEBI:18248"/>
    </ligandPart>
</feature>
<evidence type="ECO:0000256" key="11">
    <source>
        <dbReference type="PIRSR" id="PIRSR000294-1"/>
    </source>
</evidence>
<dbReference type="PANTHER" id="PTHR30600">
    <property type="entry name" value="CYTOCHROME C PEROXIDASE-RELATED"/>
    <property type="match status" value="1"/>
</dbReference>
<comment type="PTM">
    <text evidence="11">Binds 2 heme groups per subunit.</text>
</comment>
<evidence type="ECO:0000256" key="8">
    <source>
        <dbReference type="ARBA" id="ARBA00022982"/>
    </source>
</evidence>
<evidence type="ECO:0000313" key="17">
    <source>
        <dbReference type="Proteomes" id="UP000295399"/>
    </source>
</evidence>
<dbReference type="GO" id="GO:0009055">
    <property type="term" value="F:electron transfer activity"/>
    <property type="evidence" value="ECO:0007669"/>
    <property type="project" value="InterPro"/>
</dbReference>
<evidence type="ECO:0000256" key="3">
    <source>
        <dbReference type="ARBA" id="ARBA00022559"/>
    </source>
</evidence>
<dbReference type="GO" id="GO:0020037">
    <property type="term" value="F:heme binding"/>
    <property type="evidence" value="ECO:0007669"/>
    <property type="project" value="InterPro"/>
</dbReference>
<dbReference type="AlphaFoldDB" id="A0A4R2PFB3"/>
<evidence type="ECO:0000256" key="6">
    <source>
        <dbReference type="ARBA" id="ARBA00022729"/>
    </source>
</evidence>
<evidence type="ECO:0000256" key="1">
    <source>
        <dbReference type="ARBA" id="ARBA00004418"/>
    </source>
</evidence>
<feature type="signal peptide" evidence="14">
    <location>
        <begin position="1"/>
        <end position="20"/>
    </location>
</feature>
<dbReference type="PANTHER" id="PTHR30600:SF7">
    <property type="entry name" value="CYTOCHROME C PEROXIDASE-RELATED"/>
    <property type="match status" value="1"/>
</dbReference>
<keyword evidence="10 12" id="KW-0408">Iron</keyword>
<keyword evidence="17" id="KW-1185">Reference proteome</keyword>
<keyword evidence="9" id="KW-0560">Oxidoreductase</keyword>
<evidence type="ECO:0000256" key="5">
    <source>
        <dbReference type="ARBA" id="ARBA00022723"/>
    </source>
</evidence>
<evidence type="ECO:0000256" key="14">
    <source>
        <dbReference type="SAM" id="SignalP"/>
    </source>
</evidence>
<comment type="cofactor">
    <cofactor evidence="11">
        <name>heme</name>
        <dbReference type="ChEBI" id="CHEBI:30413"/>
    </cofactor>
    <text evidence="11">Binds 2 heme groups.</text>
</comment>
<dbReference type="GO" id="GO:0004130">
    <property type="term" value="F:cytochrome-c peroxidase activity"/>
    <property type="evidence" value="ECO:0007669"/>
    <property type="project" value="TreeGrafter"/>
</dbReference>
<keyword evidence="5 12" id="KW-0479">Metal-binding</keyword>
<dbReference type="Pfam" id="PF00034">
    <property type="entry name" value="Cytochrom_C"/>
    <property type="match status" value="1"/>
</dbReference>
<feature type="region of interest" description="Disordered" evidence="13">
    <location>
        <begin position="336"/>
        <end position="359"/>
    </location>
</feature>
<dbReference type="InterPro" id="IPR009056">
    <property type="entry name" value="Cyt_c-like_dom"/>
</dbReference>
<dbReference type="Pfam" id="PF03150">
    <property type="entry name" value="CCP_MauG"/>
    <property type="match status" value="1"/>
</dbReference>
<dbReference type="Gene3D" id="1.10.760.10">
    <property type="entry name" value="Cytochrome c-like domain"/>
    <property type="match status" value="2"/>
</dbReference>
<feature type="binding site" description="covalent" evidence="11">
    <location>
        <position position="221"/>
    </location>
    <ligand>
        <name>heme c</name>
        <dbReference type="ChEBI" id="CHEBI:61717"/>
        <label>2</label>
    </ligand>
</feature>
<feature type="domain" description="Cytochrome c" evidence="15">
    <location>
        <begin position="53"/>
        <end position="180"/>
    </location>
</feature>
<keyword evidence="7" id="KW-0574">Periplasm</keyword>
<sequence>MHIRSTILALSLAAVTAAPAAAIEPSQLAAQARQMFEPLPATMPDQGIDATADMVTLGKMLFFEPRLSRSQLISCNTCHNLATGGADLQATSVGHGWERGGRNAPTVLNAGFHIAQFWDGRAADLAEQAAGPIANPVEMSHSHTDAVATLKTIPGYAAPFAAAFPDADEPITIERMTKAIAAYEQTLTTPDAPFDRFLNGDLTALDATERAGLDAFMTKGCVGCHSGALLGGDQYQPFGLVQAPSDAVRPPEDTGRHQVTGDEADKYLFKVPSLRNVALTPPYFHSGAVWSLGEAVSIMAESQLGMSLTDAEVAEITAFLKTLTGKQPQVDLPVLPASTADTPAPDVTAANATAAEATR</sequence>
<dbReference type="GO" id="GO:0046872">
    <property type="term" value="F:metal ion binding"/>
    <property type="evidence" value="ECO:0007669"/>
    <property type="project" value="UniProtKB-KW"/>
</dbReference>
<feature type="binding site" description="axial binding residue" evidence="12">
    <location>
        <position position="95"/>
    </location>
    <ligand>
        <name>heme c</name>
        <dbReference type="ChEBI" id="CHEBI:61717"/>
        <label>1</label>
    </ligand>
    <ligandPart>
        <name>Fe</name>
        <dbReference type="ChEBI" id="CHEBI:18248"/>
    </ligandPart>
</feature>
<evidence type="ECO:0000313" key="16">
    <source>
        <dbReference type="EMBL" id="TCP33993.1"/>
    </source>
</evidence>
<keyword evidence="3 16" id="KW-0575">Peroxidase</keyword>
<feature type="binding site" description="axial binding residue" evidence="12">
    <location>
        <position position="79"/>
    </location>
    <ligand>
        <name>heme c</name>
        <dbReference type="ChEBI" id="CHEBI:61717"/>
        <label>1</label>
    </ligand>
    <ligandPart>
        <name>Fe</name>
        <dbReference type="ChEBI" id="CHEBI:18248"/>
    </ligandPart>
</feature>
<dbReference type="InParanoid" id="A0A4R2PFB3"/>
<feature type="chain" id="PRO_5020871912" evidence="14">
    <location>
        <begin position="21"/>
        <end position="359"/>
    </location>
</feature>
<proteinExistence type="predicted"/>
<keyword evidence="2" id="KW-0813">Transport</keyword>
<keyword evidence="4 11" id="KW-0349">Heme</keyword>
<dbReference type="InterPro" id="IPR036909">
    <property type="entry name" value="Cyt_c-like_dom_sf"/>
</dbReference>
<dbReference type="FunCoup" id="A0A4R2PFB3">
    <property type="interactions" value="116"/>
</dbReference>
<name>A0A4R2PFB3_RHOSA</name>
<dbReference type="SUPFAM" id="SSF46626">
    <property type="entry name" value="Cytochrome c"/>
    <property type="match status" value="2"/>
</dbReference>
<dbReference type="EMBL" id="SLXO01000006">
    <property type="protein sequence ID" value="TCP33993.1"/>
    <property type="molecule type" value="Genomic_DNA"/>
</dbReference>
<evidence type="ECO:0000256" key="7">
    <source>
        <dbReference type="ARBA" id="ARBA00022764"/>
    </source>
</evidence>
<keyword evidence="8" id="KW-0249">Electron transport</keyword>
<dbReference type="GO" id="GO:0042597">
    <property type="term" value="C:periplasmic space"/>
    <property type="evidence" value="ECO:0007669"/>
    <property type="project" value="UniProtKB-SubCell"/>
</dbReference>
<evidence type="ECO:0000256" key="9">
    <source>
        <dbReference type="ARBA" id="ARBA00023002"/>
    </source>
</evidence>
<dbReference type="FunFam" id="1.10.760.10:FF:000004">
    <property type="entry name" value="Cytochrome c peroxidase"/>
    <property type="match status" value="1"/>
</dbReference>
<dbReference type="OrthoDB" id="9805202at2"/>
<evidence type="ECO:0000256" key="2">
    <source>
        <dbReference type="ARBA" id="ARBA00022448"/>
    </source>
</evidence>
<keyword evidence="6 14" id="KW-0732">Signal</keyword>
<comment type="subcellular location">
    <subcellularLocation>
        <location evidence="1">Periplasm</location>
    </subcellularLocation>
</comment>
<evidence type="ECO:0000256" key="12">
    <source>
        <dbReference type="PIRSR" id="PIRSR000294-2"/>
    </source>
</evidence>
<dbReference type="InterPro" id="IPR051395">
    <property type="entry name" value="Cytochrome_c_Peroxidase/MauG"/>
</dbReference>
<feature type="binding site" description="covalent" evidence="11">
    <location>
        <position position="78"/>
    </location>
    <ligand>
        <name>heme c</name>
        <dbReference type="ChEBI" id="CHEBI:61717"/>
        <label>1</label>
    </ligand>
</feature>
<comment type="caution">
    <text evidence="16">The sequence shown here is derived from an EMBL/GenBank/DDBJ whole genome shotgun (WGS) entry which is preliminary data.</text>
</comment>
<evidence type="ECO:0000259" key="15">
    <source>
        <dbReference type="PROSITE" id="PS51007"/>
    </source>
</evidence>